<comment type="caution">
    <text evidence="1">The sequence shown here is derived from an EMBL/GenBank/DDBJ whole genome shotgun (WGS) entry which is preliminary data.</text>
</comment>
<accession>A0A813WP65</accession>
<reference evidence="1" key="1">
    <citation type="submission" date="2021-02" db="EMBL/GenBank/DDBJ databases">
        <authorList>
            <person name="Nowell W R."/>
        </authorList>
    </citation>
    <scope>NUCLEOTIDE SEQUENCE</scope>
</reference>
<sequence length="106" mass="11884">MYLPTSNQKKIDITTKTKSFLQYHTSNIQKISTSDILLIVYDGTGSESDKTRSSEDDETNNNIMVMNSASTASSNAMTLTVPINEDYEDDKRTLAMYLINGTKLNF</sequence>
<dbReference type="OrthoDB" id="10508613at2759"/>
<evidence type="ECO:0000313" key="2">
    <source>
        <dbReference type="Proteomes" id="UP000663882"/>
    </source>
</evidence>
<proteinExistence type="predicted"/>
<organism evidence="1 2">
    <name type="scientific">Rotaria sordida</name>
    <dbReference type="NCBI Taxonomy" id="392033"/>
    <lineage>
        <taxon>Eukaryota</taxon>
        <taxon>Metazoa</taxon>
        <taxon>Spiralia</taxon>
        <taxon>Gnathifera</taxon>
        <taxon>Rotifera</taxon>
        <taxon>Eurotatoria</taxon>
        <taxon>Bdelloidea</taxon>
        <taxon>Philodinida</taxon>
        <taxon>Philodinidae</taxon>
        <taxon>Rotaria</taxon>
    </lineage>
</organism>
<name>A0A813WP65_9BILA</name>
<gene>
    <name evidence="1" type="ORF">RFH988_LOCUS6742</name>
</gene>
<dbReference type="AlphaFoldDB" id="A0A813WP65"/>
<dbReference type="EMBL" id="CAJNOO010000206">
    <property type="protein sequence ID" value="CAF0856538.1"/>
    <property type="molecule type" value="Genomic_DNA"/>
</dbReference>
<dbReference type="Proteomes" id="UP000663882">
    <property type="component" value="Unassembled WGS sequence"/>
</dbReference>
<evidence type="ECO:0000313" key="1">
    <source>
        <dbReference type="EMBL" id="CAF0856538.1"/>
    </source>
</evidence>
<protein>
    <submittedName>
        <fullName evidence="1">Uncharacterized protein</fullName>
    </submittedName>
</protein>